<evidence type="ECO:0000259" key="5">
    <source>
        <dbReference type="Pfam" id="PF25967"/>
    </source>
</evidence>
<evidence type="ECO:0000256" key="2">
    <source>
        <dbReference type="ARBA" id="ARBA00023054"/>
    </source>
</evidence>
<dbReference type="Pfam" id="PF25967">
    <property type="entry name" value="RND-MFP_C"/>
    <property type="match status" value="1"/>
</dbReference>
<dbReference type="InterPro" id="IPR050465">
    <property type="entry name" value="UPF0194_transport"/>
</dbReference>
<evidence type="ECO:0000313" key="6">
    <source>
        <dbReference type="EMBL" id="QGF24604.1"/>
    </source>
</evidence>
<feature type="region of interest" description="Disordered" evidence="3">
    <location>
        <begin position="228"/>
        <end position="286"/>
    </location>
</feature>
<dbReference type="Gene3D" id="1.10.287.470">
    <property type="entry name" value="Helix hairpin bin"/>
    <property type="match status" value="1"/>
</dbReference>
<feature type="region of interest" description="Disordered" evidence="3">
    <location>
        <begin position="122"/>
        <end position="170"/>
    </location>
</feature>
<dbReference type="PANTHER" id="PTHR32347:SF23">
    <property type="entry name" value="BLL5650 PROTEIN"/>
    <property type="match status" value="1"/>
</dbReference>
<feature type="region of interest" description="Disordered" evidence="3">
    <location>
        <begin position="323"/>
        <end position="344"/>
    </location>
</feature>
<protein>
    <submittedName>
        <fullName evidence="6">Biotin/lipoyl-binding protein</fullName>
    </submittedName>
</protein>
<feature type="region of interest" description="Disordered" evidence="3">
    <location>
        <begin position="614"/>
        <end position="640"/>
    </location>
</feature>
<evidence type="ECO:0000313" key="7">
    <source>
        <dbReference type="Proteomes" id="UP000386847"/>
    </source>
</evidence>
<dbReference type="SUPFAM" id="SSF111369">
    <property type="entry name" value="HlyD-like secretion proteins"/>
    <property type="match status" value="1"/>
</dbReference>
<keyword evidence="4" id="KW-0732">Signal</keyword>
<dbReference type="Gene3D" id="2.40.30.170">
    <property type="match status" value="1"/>
</dbReference>
<dbReference type="Gene3D" id="2.40.420.20">
    <property type="match status" value="1"/>
</dbReference>
<evidence type="ECO:0000256" key="1">
    <source>
        <dbReference type="ARBA" id="ARBA00004196"/>
    </source>
</evidence>
<evidence type="ECO:0000256" key="3">
    <source>
        <dbReference type="SAM" id="MobiDB-lite"/>
    </source>
</evidence>
<reference evidence="6 7" key="1">
    <citation type="submission" date="2019-10" db="EMBL/GenBank/DDBJ databases">
        <title>Genomic analysis of Raineyella sp. CBA3103.</title>
        <authorList>
            <person name="Roh S.W."/>
        </authorList>
    </citation>
    <scope>NUCLEOTIDE SEQUENCE [LARGE SCALE GENOMIC DNA]</scope>
    <source>
        <strain evidence="6 7">CBA3103</strain>
    </source>
</reference>
<accession>A0A5Q2FGF1</accession>
<dbReference type="Gene3D" id="2.40.50.100">
    <property type="match status" value="2"/>
</dbReference>
<keyword evidence="2" id="KW-0175">Coiled coil</keyword>
<feature type="compositionally biased region" description="Gly residues" evidence="3">
    <location>
        <begin position="614"/>
        <end position="628"/>
    </location>
</feature>
<dbReference type="PANTHER" id="PTHR32347">
    <property type="entry name" value="EFFLUX SYSTEM COMPONENT YKNX-RELATED"/>
    <property type="match status" value="1"/>
</dbReference>
<evidence type="ECO:0000256" key="4">
    <source>
        <dbReference type="SAM" id="SignalP"/>
    </source>
</evidence>
<organism evidence="6 7">
    <name type="scientific">Raineyella fluvialis</name>
    <dbReference type="NCBI Taxonomy" id="2662261"/>
    <lineage>
        <taxon>Bacteria</taxon>
        <taxon>Bacillati</taxon>
        <taxon>Actinomycetota</taxon>
        <taxon>Actinomycetes</taxon>
        <taxon>Propionibacteriales</taxon>
        <taxon>Propionibacteriaceae</taxon>
        <taxon>Raineyella</taxon>
    </lineage>
</organism>
<feature type="compositionally biased region" description="Low complexity" evidence="3">
    <location>
        <begin position="233"/>
        <end position="251"/>
    </location>
</feature>
<gene>
    <name evidence="6" type="ORF">Rai3103_14280</name>
</gene>
<feature type="signal peptide" evidence="4">
    <location>
        <begin position="1"/>
        <end position="20"/>
    </location>
</feature>
<dbReference type="EMBL" id="CP045725">
    <property type="protein sequence ID" value="QGF24604.1"/>
    <property type="molecule type" value="Genomic_DNA"/>
</dbReference>
<name>A0A5Q2FGF1_9ACTN</name>
<dbReference type="KEGG" id="rain:Rai3103_14280"/>
<feature type="compositionally biased region" description="Gly residues" evidence="3">
    <location>
        <begin position="323"/>
        <end position="339"/>
    </location>
</feature>
<feature type="domain" description="Multidrug resistance protein MdtA-like C-terminal permuted SH3" evidence="5">
    <location>
        <begin position="538"/>
        <end position="593"/>
    </location>
</feature>
<feature type="compositionally biased region" description="Pro residues" evidence="3">
    <location>
        <begin position="252"/>
        <end position="275"/>
    </location>
</feature>
<dbReference type="GO" id="GO:0030313">
    <property type="term" value="C:cell envelope"/>
    <property type="evidence" value="ECO:0007669"/>
    <property type="project" value="UniProtKB-SubCell"/>
</dbReference>
<sequence length="640" mass="60066">MNRRRMVIAGVVTVAVVATAATTYAVSTGTNASADHYRTTTPTRGDLTATVSLSGTLTHVNEVTATFPTSGVVTWVAVHAGQKVNAGDVLATMDGAPLQAALLEAKSQVAAAELAIEQDQAAASTATPSAPAASSSTTSQSTSGAAAAAGKTTGATSGSHSTTTVGGTASSGAKASQAEIAKAMAAVSQAQNAVDGQCKDVLGGLGSGRVTTSPVLGPPTAKTVADHADTVTGLPGPGSSPRPSVTASPSPSATPSPSPTPSVGPVSPSPSPSPAPTASGQNPDAGALSRCLTALQGLSTAEHEAATVLSTAAQTAASTAGAGAAGAGAAGSTAGGGLAAAGAPTTSSSAAAAAAAASAAKASAAASAAKASATKSGTATGGQAGGGAMSPEAKLLADQGTLATAQQQQTQAQNNLDAATLTAPISGVVGAVDISSGNRATASHGIVIVGPGAAQVNATAALADLEQVAVGDHVQVRTVGSSTTLDGTLSAVGALPSSGSGTDAPSYPVVITVPTGADGLPEGAPATTSIVTTSLAGALVIPSSALATTSTGATQVTTLSEGTTRTVDVSVGARGQGRVQVLSGIGSNDVVVLADVNAPLPSLNLANTRQAFRGTGGGAAAGPTGGGAAPSPSSTAGPRG</sequence>
<keyword evidence="7" id="KW-1185">Reference proteome</keyword>
<feature type="compositionally biased region" description="Low complexity" evidence="3">
    <location>
        <begin position="629"/>
        <end position="640"/>
    </location>
</feature>
<dbReference type="InterPro" id="IPR058627">
    <property type="entry name" value="MdtA-like_C"/>
</dbReference>
<proteinExistence type="predicted"/>
<dbReference type="Proteomes" id="UP000386847">
    <property type="component" value="Chromosome"/>
</dbReference>
<dbReference type="RefSeq" id="WP_153573133.1">
    <property type="nucleotide sequence ID" value="NZ_CP045725.1"/>
</dbReference>
<dbReference type="AlphaFoldDB" id="A0A5Q2FGF1"/>
<comment type="subcellular location">
    <subcellularLocation>
        <location evidence="1">Cell envelope</location>
    </subcellularLocation>
</comment>
<feature type="chain" id="PRO_5038840241" evidence="4">
    <location>
        <begin position="21"/>
        <end position="640"/>
    </location>
</feature>